<evidence type="ECO:0000313" key="2">
    <source>
        <dbReference type="EMBL" id="KAK7078520.1"/>
    </source>
</evidence>
<evidence type="ECO:0000259" key="1">
    <source>
        <dbReference type="Pfam" id="PF18199"/>
    </source>
</evidence>
<dbReference type="AlphaFoldDB" id="A0AAN9AAW5"/>
<comment type="caution">
    <text evidence="2">The sequence shown here is derived from an EMBL/GenBank/DDBJ whole genome shotgun (WGS) entry which is preliminary data.</text>
</comment>
<dbReference type="GO" id="GO:0051959">
    <property type="term" value="F:dynein light intermediate chain binding"/>
    <property type="evidence" value="ECO:0007669"/>
    <property type="project" value="InterPro"/>
</dbReference>
<dbReference type="GO" id="GO:0030286">
    <property type="term" value="C:dynein complex"/>
    <property type="evidence" value="ECO:0007669"/>
    <property type="project" value="InterPro"/>
</dbReference>
<dbReference type="PANTHER" id="PTHR46961">
    <property type="entry name" value="DYNEIN HEAVY CHAIN 1, AXONEMAL-LIKE PROTEIN"/>
    <property type="match status" value="1"/>
</dbReference>
<dbReference type="GO" id="GO:0007018">
    <property type="term" value="P:microtubule-based movement"/>
    <property type="evidence" value="ECO:0007669"/>
    <property type="project" value="InterPro"/>
</dbReference>
<proteinExistence type="predicted"/>
<feature type="non-terminal residue" evidence="2">
    <location>
        <position position="183"/>
    </location>
</feature>
<dbReference type="Pfam" id="PF18199">
    <property type="entry name" value="Dynein_C"/>
    <property type="match status" value="1"/>
</dbReference>
<feature type="domain" description="Dynein heavy chain C-terminal" evidence="1">
    <location>
        <begin position="8"/>
        <end position="183"/>
    </location>
</feature>
<gene>
    <name evidence="2" type="primary">DNAH8_1</name>
    <name evidence="2" type="ORF">SK128_006964</name>
</gene>
<dbReference type="EMBL" id="JAXCGZ010007790">
    <property type="protein sequence ID" value="KAK7078520.1"/>
    <property type="molecule type" value="Genomic_DNA"/>
</dbReference>
<dbReference type="PANTHER" id="PTHR46961:SF19">
    <property type="entry name" value="DYNEIN HEAVY CHAIN 5, AXONEMAL"/>
    <property type="match status" value="1"/>
</dbReference>
<organism evidence="2 3">
    <name type="scientific">Halocaridina rubra</name>
    <name type="common">Hawaiian red shrimp</name>
    <dbReference type="NCBI Taxonomy" id="373956"/>
    <lineage>
        <taxon>Eukaryota</taxon>
        <taxon>Metazoa</taxon>
        <taxon>Ecdysozoa</taxon>
        <taxon>Arthropoda</taxon>
        <taxon>Crustacea</taxon>
        <taxon>Multicrustacea</taxon>
        <taxon>Malacostraca</taxon>
        <taxon>Eumalacostraca</taxon>
        <taxon>Eucarida</taxon>
        <taxon>Decapoda</taxon>
        <taxon>Pleocyemata</taxon>
        <taxon>Caridea</taxon>
        <taxon>Atyoidea</taxon>
        <taxon>Atyidae</taxon>
        <taxon>Halocaridina</taxon>
    </lineage>
</organism>
<evidence type="ECO:0000313" key="3">
    <source>
        <dbReference type="Proteomes" id="UP001381693"/>
    </source>
</evidence>
<keyword evidence="3" id="KW-1185">Reference proteome</keyword>
<dbReference type="Proteomes" id="UP001381693">
    <property type="component" value="Unassembled WGS sequence"/>
</dbReference>
<protein>
    <submittedName>
        <fullName evidence="2">Dynein heavy chain 8, axonemal</fullName>
    </submittedName>
</protein>
<dbReference type="InterPro" id="IPR043160">
    <property type="entry name" value="Dynein_C_barrel"/>
</dbReference>
<feature type="non-terminal residue" evidence="2">
    <location>
        <position position="1"/>
    </location>
</feature>
<reference evidence="2 3" key="1">
    <citation type="submission" date="2023-11" db="EMBL/GenBank/DDBJ databases">
        <title>Halocaridina rubra genome assembly.</title>
        <authorList>
            <person name="Smith C."/>
        </authorList>
    </citation>
    <scope>NUCLEOTIDE SEQUENCE [LARGE SCALE GENOMIC DNA]</scope>
    <source>
        <strain evidence="2">EP-1</strain>
        <tissue evidence="2">Whole</tissue>
    </source>
</reference>
<dbReference type="InterPro" id="IPR026983">
    <property type="entry name" value="DHC"/>
</dbReference>
<sequence>VREAITRMGAILPMNIFLRQELDRMVKVLKVVRHTLQNMNLAIEGIIIMSSSLKDTFDAMYDARVPERWRKISWESSTLGFWFTELLERDLQFRRWYTHGRPKSFWITGFFNPQGFLTAMRQEITRQHKGWSLDCVILQNLVTRFNREDIHDHPPEGVYIYGLFLEGASWDRKQGKLIESRAK</sequence>
<dbReference type="GO" id="GO:0045505">
    <property type="term" value="F:dynein intermediate chain binding"/>
    <property type="evidence" value="ECO:0007669"/>
    <property type="project" value="InterPro"/>
</dbReference>
<accession>A0AAN9AAW5</accession>
<dbReference type="Gene3D" id="1.20.1270.280">
    <property type="match status" value="1"/>
</dbReference>
<dbReference type="InterPro" id="IPR041228">
    <property type="entry name" value="Dynein_C"/>
</dbReference>
<dbReference type="Gene3D" id="3.10.490.20">
    <property type="match status" value="1"/>
</dbReference>
<name>A0AAN9AAW5_HALRR</name>